<name>A0A5C4JKY6_9HYPH</name>
<dbReference type="AlphaFoldDB" id="A0A5C4JKY6"/>
<dbReference type="Pfam" id="PF01590">
    <property type="entry name" value="GAF"/>
    <property type="match status" value="1"/>
</dbReference>
<protein>
    <submittedName>
        <fullName evidence="2">GAF domain-containing protein</fullName>
    </submittedName>
</protein>
<keyword evidence="3" id="KW-1185">Reference proteome</keyword>
<evidence type="ECO:0000313" key="3">
    <source>
        <dbReference type="Proteomes" id="UP000307874"/>
    </source>
</evidence>
<dbReference type="InterPro" id="IPR003018">
    <property type="entry name" value="GAF"/>
</dbReference>
<gene>
    <name evidence="2" type="ORF">FF124_18640</name>
</gene>
<organism evidence="2 3">
    <name type="scientific">Martelella lutilitoris</name>
    <dbReference type="NCBI Taxonomy" id="2583532"/>
    <lineage>
        <taxon>Bacteria</taxon>
        <taxon>Pseudomonadati</taxon>
        <taxon>Pseudomonadota</taxon>
        <taxon>Alphaproteobacteria</taxon>
        <taxon>Hyphomicrobiales</taxon>
        <taxon>Aurantimonadaceae</taxon>
        <taxon>Martelella</taxon>
    </lineage>
</organism>
<dbReference type="OrthoDB" id="7066078at2"/>
<dbReference type="EMBL" id="VCLB01000011">
    <property type="protein sequence ID" value="TNB46176.1"/>
    <property type="molecule type" value="Genomic_DNA"/>
</dbReference>
<dbReference type="Proteomes" id="UP000307874">
    <property type="component" value="Unassembled WGS sequence"/>
</dbReference>
<comment type="caution">
    <text evidence="2">The sequence shown here is derived from an EMBL/GenBank/DDBJ whole genome shotgun (WGS) entry which is preliminary data.</text>
</comment>
<accession>A0A5C4JKY6</accession>
<reference evidence="2 3" key="1">
    <citation type="submission" date="2019-05" db="EMBL/GenBank/DDBJ databases">
        <authorList>
            <person name="Lee S.D."/>
        </authorList>
    </citation>
    <scope>NUCLEOTIDE SEQUENCE [LARGE SCALE GENOMIC DNA]</scope>
    <source>
        <strain evidence="2 3">GH2-6</strain>
    </source>
</reference>
<proteinExistence type="predicted"/>
<dbReference type="SUPFAM" id="SSF55781">
    <property type="entry name" value="GAF domain-like"/>
    <property type="match status" value="1"/>
</dbReference>
<evidence type="ECO:0000259" key="1">
    <source>
        <dbReference type="Pfam" id="PF01590"/>
    </source>
</evidence>
<evidence type="ECO:0000313" key="2">
    <source>
        <dbReference type="EMBL" id="TNB46176.1"/>
    </source>
</evidence>
<reference evidence="2 3" key="2">
    <citation type="submission" date="2019-06" db="EMBL/GenBank/DDBJ databases">
        <title>Martelella lutilitoris sp. nov., isolated from a tidal mudflat.</title>
        <authorList>
            <person name="Kim Y.-J."/>
        </authorList>
    </citation>
    <scope>NUCLEOTIDE SEQUENCE [LARGE SCALE GENOMIC DNA]</scope>
    <source>
        <strain evidence="2 3">GH2-6</strain>
    </source>
</reference>
<sequence length="180" mass="20112">MSCDMTALFRLAAEPYAARRVFAYLLDGLNAEIGKGLTTASVYDLSRMRSRRVFSENVEAYALGGFKPLERNRYYETVIASNRHFSTTTIEQIAEVFFDWEKIRDLGFESNMNLPAIADGRVIGTVNLLGPRGHFTQETVARALAWQPAVTAAFLLLNLEDTETATFHPDTARAARPDQA</sequence>
<feature type="domain" description="GAF" evidence="1">
    <location>
        <begin position="17"/>
        <end position="141"/>
    </location>
</feature>